<dbReference type="RefSeq" id="WP_094456376.1">
    <property type="nucleotide sequence ID" value="NZ_NOXU01000028.1"/>
</dbReference>
<name>A0A255Z0T8_9PROT</name>
<evidence type="ECO:0000313" key="4">
    <source>
        <dbReference type="EMBL" id="OYQ34525.1"/>
    </source>
</evidence>
<dbReference type="InterPro" id="IPR036271">
    <property type="entry name" value="Tet_transcr_reg_TetR-rel_C_sf"/>
</dbReference>
<feature type="domain" description="HTH tetR-type" evidence="3">
    <location>
        <begin position="10"/>
        <end position="70"/>
    </location>
</feature>
<dbReference type="Proteomes" id="UP000216998">
    <property type="component" value="Unassembled WGS sequence"/>
</dbReference>
<dbReference type="PROSITE" id="PS50977">
    <property type="entry name" value="HTH_TETR_2"/>
    <property type="match status" value="1"/>
</dbReference>
<reference evidence="4 5" key="1">
    <citation type="submission" date="2017-07" db="EMBL/GenBank/DDBJ databases">
        <title>Niveispirillum cyanobacteriorum sp. nov., isolated from cyanobacterial aggregates in a eutrophic lake.</title>
        <authorList>
            <person name="Cai H."/>
        </authorList>
    </citation>
    <scope>NUCLEOTIDE SEQUENCE [LARGE SCALE GENOMIC DNA]</scope>
    <source>
        <strain evidence="5">TH1-14</strain>
    </source>
</reference>
<dbReference type="Pfam" id="PF00440">
    <property type="entry name" value="TetR_N"/>
    <property type="match status" value="1"/>
</dbReference>
<keyword evidence="1 2" id="KW-0238">DNA-binding</keyword>
<dbReference type="SUPFAM" id="SSF48498">
    <property type="entry name" value="Tetracyclin repressor-like, C-terminal domain"/>
    <property type="match status" value="1"/>
</dbReference>
<evidence type="ECO:0000256" key="2">
    <source>
        <dbReference type="PROSITE-ProRule" id="PRU00335"/>
    </source>
</evidence>
<feature type="DNA-binding region" description="H-T-H motif" evidence="2">
    <location>
        <begin position="33"/>
        <end position="52"/>
    </location>
</feature>
<dbReference type="OrthoDB" id="9814200at2"/>
<dbReference type="PANTHER" id="PTHR30055:SF237">
    <property type="entry name" value="TRANSCRIPTIONAL REPRESSOR MCE3R"/>
    <property type="match status" value="1"/>
</dbReference>
<evidence type="ECO:0000313" key="5">
    <source>
        <dbReference type="Proteomes" id="UP000216998"/>
    </source>
</evidence>
<sequence length="204" mass="22415">MARTAGSHGPKTMEAIRKAALTLIYRKGYEAITLRQLADAVGIQPGSLYNHVRNKQDILFDLVHDHMTTLLAEVEQAVPAEAPPLVQLEAFIAFHVGYHITRREQVFIANSELRSLEPGNHAAVVALRKRYEGVLIDVLRRGAADGSLRADDPTIAAYAILSMLTGICSWYQPSGRKSADQLVNLHRDLILRGIVVQDPASLAC</sequence>
<comment type="caution">
    <text evidence="4">The sequence shown here is derived from an EMBL/GenBank/DDBJ whole genome shotgun (WGS) entry which is preliminary data.</text>
</comment>
<dbReference type="SUPFAM" id="SSF46689">
    <property type="entry name" value="Homeodomain-like"/>
    <property type="match status" value="1"/>
</dbReference>
<dbReference type="GO" id="GO:0000976">
    <property type="term" value="F:transcription cis-regulatory region binding"/>
    <property type="evidence" value="ECO:0007669"/>
    <property type="project" value="TreeGrafter"/>
</dbReference>
<dbReference type="PROSITE" id="PS01081">
    <property type="entry name" value="HTH_TETR_1"/>
    <property type="match status" value="1"/>
</dbReference>
<dbReference type="InterPro" id="IPR009057">
    <property type="entry name" value="Homeodomain-like_sf"/>
</dbReference>
<dbReference type="InterPro" id="IPR023772">
    <property type="entry name" value="DNA-bd_HTH_TetR-type_CS"/>
</dbReference>
<dbReference type="GO" id="GO:0003700">
    <property type="term" value="F:DNA-binding transcription factor activity"/>
    <property type="evidence" value="ECO:0007669"/>
    <property type="project" value="TreeGrafter"/>
</dbReference>
<dbReference type="PRINTS" id="PR00455">
    <property type="entry name" value="HTHTETR"/>
</dbReference>
<keyword evidence="5" id="KW-1185">Reference proteome</keyword>
<evidence type="ECO:0000259" key="3">
    <source>
        <dbReference type="PROSITE" id="PS50977"/>
    </source>
</evidence>
<dbReference type="PANTHER" id="PTHR30055">
    <property type="entry name" value="HTH-TYPE TRANSCRIPTIONAL REGULATOR RUTR"/>
    <property type="match status" value="1"/>
</dbReference>
<dbReference type="AlphaFoldDB" id="A0A255Z0T8"/>
<proteinExistence type="predicted"/>
<dbReference type="InterPro" id="IPR001647">
    <property type="entry name" value="HTH_TetR"/>
</dbReference>
<dbReference type="Gene3D" id="1.10.357.10">
    <property type="entry name" value="Tetracycline Repressor, domain 2"/>
    <property type="match status" value="1"/>
</dbReference>
<dbReference type="InterPro" id="IPR050109">
    <property type="entry name" value="HTH-type_TetR-like_transc_reg"/>
</dbReference>
<accession>A0A255Z0T8</accession>
<dbReference type="Gene3D" id="1.10.10.60">
    <property type="entry name" value="Homeodomain-like"/>
    <property type="match status" value="1"/>
</dbReference>
<organism evidence="4 5">
    <name type="scientific">Niveispirillum lacus</name>
    <dbReference type="NCBI Taxonomy" id="1981099"/>
    <lineage>
        <taxon>Bacteria</taxon>
        <taxon>Pseudomonadati</taxon>
        <taxon>Pseudomonadota</taxon>
        <taxon>Alphaproteobacteria</taxon>
        <taxon>Rhodospirillales</taxon>
        <taxon>Azospirillaceae</taxon>
        <taxon>Niveispirillum</taxon>
    </lineage>
</organism>
<evidence type="ECO:0000256" key="1">
    <source>
        <dbReference type="ARBA" id="ARBA00023125"/>
    </source>
</evidence>
<dbReference type="InterPro" id="IPR041490">
    <property type="entry name" value="KstR2_TetR_C"/>
</dbReference>
<protein>
    <submittedName>
        <fullName evidence="4">TetR family transcriptional regulator</fullName>
    </submittedName>
</protein>
<gene>
    <name evidence="4" type="ORF">CHU95_10925</name>
</gene>
<dbReference type="EMBL" id="NOXU01000028">
    <property type="protein sequence ID" value="OYQ34525.1"/>
    <property type="molecule type" value="Genomic_DNA"/>
</dbReference>
<dbReference type="Pfam" id="PF17932">
    <property type="entry name" value="TetR_C_24"/>
    <property type="match status" value="1"/>
</dbReference>